<reference evidence="1 2" key="1">
    <citation type="submission" date="2020-01" db="EMBL/GenBank/DDBJ databases">
        <title>Complete genome sequence of a human oral phylogroup 1 Treponema sp. strain ATCC 700766, originally isolated from periodontitis dental plaque.</title>
        <authorList>
            <person name="Chan Y."/>
            <person name="Huo Y.-B."/>
            <person name="Yu X.-L."/>
            <person name="Zeng H."/>
            <person name="Leung W.-K."/>
            <person name="Watt R.M."/>
        </authorList>
    </citation>
    <scope>NUCLEOTIDE SEQUENCE [LARGE SCALE GENOMIC DNA]</scope>
    <source>
        <strain evidence="1 2">OMZ 804</strain>
    </source>
</reference>
<dbReference type="Proteomes" id="UP000464374">
    <property type="component" value="Chromosome"/>
</dbReference>
<dbReference type="RefSeq" id="WP_162663616.1">
    <property type="nucleotide sequence ID" value="NZ_CP048020.1"/>
</dbReference>
<accession>A0A6P1Y0I5</accession>
<evidence type="ECO:0000313" key="2">
    <source>
        <dbReference type="Proteomes" id="UP000464374"/>
    </source>
</evidence>
<gene>
    <name evidence="1" type="ORF">GWP43_07320</name>
</gene>
<proteinExistence type="predicted"/>
<dbReference type="EMBL" id="CP048020">
    <property type="protein sequence ID" value="QHX43288.1"/>
    <property type="molecule type" value="Genomic_DNA"/>
</dbReference>
<dbReference type="AlphaFoldDB" id="A0A6P1Y0I5"/>
<evidence type="ECO:0000313" key="1">
    <source>
        <dbReference type="EMBL" id="QHX43288.1"/>
    </source>
</evidence>
<name>A0A6P1Y0I5_9SPIR</name>
<dbReference type="KEGG" id="trz:GWP43_07320"/>
<organism evidence="1 2">
    <name type="scientific">Treponema vincentii</name>
    <dbReference type="NCBI Taxonomy" id="69710"/>
    <lineage>
        <taxon>Bacteria</taxon>
        <taxon>Pseudomonadati</taxon>
        <taxon>Spirochaetota</taxon>
        <taxon>Spirochaetia</taxon>
        <taxon>Spirochaetales</taxon>
        <taxon>Treponemataceae</taxon>
        <taxon>Treponema</taxon>
    </lineage>
</organism>
<sequence length="64" mass="7425">MIETTLKQKAMDYFAMLDNEQAQMVISYMEAIDFSTEKQQRSLADLKGKIQFADGYDYKAMRSS</sequence>
<protein>
    <submittedName>
        <fullName evidence="1">Uncharacterized protein</fullName>
    </submittedName>
</protein>